<proteinExistence type="predicted"/>
<dbReference type="EMBL" id="GBXM01029501">
    <property type="protein sequence ID" value="JAH79076.1"/>
    <property type="molecule type" value="Transcribed_RNA"/>
</dbReference>
<name>A0A0E9VM22_ANGAN</name>
<accession>A0A0E9VM22</accession>
<evidence type="ECO:0000313" key="1">
    <source>
        <dbReference type="EMBL" id="JAH79076.1"/>
    </source>
</evidence>
<protein>
    <submittedName>
        <fullName evidence="1">Uncharacterized protein</fullName>
    </submittedName>
</protein>
<organism evidence="1">
    <name type="scientific">Anguilla anguilla</name>
    <name type="common">European freshwater eel</name>
    <name type="synonym">Muraena anguilla</name>
    <dbReference type="NCBI Taxonomy" id="7936"/>
    <lineage>
        <taxon>Eukaryota</taxon>
        <taxon>Metazoa</taxon>
        <taxon>Chordata</taxon>
        <taxon>Craniata</taxon>
        <taxon>Vertebrata</taxon>
        <taxon>Euteleostomi</taxon>
        <taxon>Actinopterygii</taxon>
        <taxon>Neopterygii</taxon>
        <taxon>Teleostei</taxon>
        <taxon>Anguilliformes</taxon>
        <taxon>Anguillidae</taxon>
        <taxon>Anguilla</taxon>
    </lineage>
</organism>
<reference evidence="1" key="1">
    <citation type="submission" date="2014-11" db="EMBL/GenBank/DDBJ databases">
        <authorList>
            <person name="Amaro Gonzalez C."/>
        </authorList>
    </citation>
    <scope>NUCLEOTIDE SEQUENCE</scope>
</reference>
<dbReference type="AlphaFoldDB" id="A0A0E9VM22"/>
<reference evidence="1" key="2">
    <citation type="journal article" date="2015" name="Fish Shellfish Immunol.">
        <title>Early steps in the European eel (Anguilla anguilla)-Vibrio vulnificus interaction in the gills: Role of the RtxA13 toxin.</title>
        <authorList>
            <person name="Callol A."/>
            <person name="Pajuelo D."/>
            <person name="Ebbesson L."/>
            <person name="Teles M."/>
            <person name="MacKenzie S."/>
            <person name="Amaro C."/>
        </authorList>
    </citation>
    <scope>NUCLEOTIDE SEQUENCE</scope>
</reference>
<sequence length="34" mass="3887">MAQCSSPLTRVTAKTRNSHRVRMFRARVSVQAHC</sequence>